<sequence>MINITNMIRNAIVKENVTEETHVFNYTVDDHFHEKTDKPIVRIYPLPFNPDEYADDSEFTREYNYQIDIWWSEDEPNEQAEKIVESLKKMNFQSYYREPLYESEVMSFRHIIRVKGSILSIQNGGERND</sequence>
<dbReference type="RefSeq" id="WP_047531184.1">
    <property type="nucleotide sequence ID" value="NZ_CCEH01000015.1"/>
</dbReference>
<gene>
    <name evidence="1" type="ORF">ERS140147_01778</name>
</gene>
<name>A0A077UJV6_9STAP</name>
<evidence type="ECO:0000313" key="1">
    <source>
        <dbReference type="EMBL" id="CDR28641.1"/>
    </source>
</evidence>
<reference evidence="1 2" key="1">
    <citation type="submission" date="2014-05" db="EMBL/GenBank/DDBJ databases">
        <authorList>
            <person name="Aslett A.Martin."/>
            <person name="De Silva Nishadi"/>
        </authorList>
    </citation>
    <scope>NUCLEOTIDE SEQUENCE [LARGE SCALE GENOMIC DNA]</scope>
</reference>
<evidence type="ECO:0000313" key="2">
    <source>
        <dbReference type="Proteomes" id="UP000044616"/>
    </source>
</evidence>
<dbReference type="Proteomes" id="UP000044616">
    <property type="component" value="Unassembled WGS sequence"/>
</dbReference>
<accession>A0A077UJV6</accession>
<dbReference type="EMBL" id="CCEH01000015">
    <property type="protein sequence ID" value="CDR28641.1"/>
    <property type="molecule type" value="Genomic_DNA"/>
</dbReference>
<dbReference type="AlphaFoldDB" id="A0A077UJV6"/>
<proteinExistence type="predicted"/>
<organism evidence="1 2">
    <name type="scientific">Staphylococcus schweitzeri</name>
    <dbReference type="NCBI Taxonomy" id="1654388"/>
    <lineage>
        <taxon>Bacteria</taxon>
        <taxon>Bacillati</taxon>
        <taxon>Bacillota</taxon>
        <taxon>Bacilli</taxon>
        <taxon>Bacillales</taxon>
        <taxon>Staphylococcaceae</taxon>
        <taxon>Staphylococcus</taxon>
    </lineage>
</organism>
<protein>
    <submittedName>
        <fullName evidence="1">Phi PVL orf 12-like protein</fullName>
    </submittedName>
</protein>